<keyword evidence="7" id="KW-1185">Reference proteome</keyword>
<dbReference type="InterPro" id="IPR036259">
    <property type="entry name" value="MFS_trans_sf"/>
</dbReference>
<feature type="transmembrane region" description="Helical" evidence="4">
    <location>
        <begin position="371"/>
        <end position="390"/>
    </location>
</feature>
<dbReference type="InterPro" id="IPR020845">
    <property type="entry name" value="AMP-binding_CS"/>
</dbReference>
<dbReference type="GO" id="GO:0016878">
    <property type="term" value="F:acid-thiol ligase activity"/>
    <property type="evidence" value="ECO:0007669"/>
    <property type="project" value="UniProtKB-ARBA"/>
</dbReference>
<keyword evidence="6" id="KW-0436">Ligase</keyword>
<keyword evidence="6" id="KW-0012">Acyltransferase</keyword>
<keyword evidence="3 4" id="KW-0472">Membrane</keyword>
<dbReference type="InterPro" id="IPR002123">
    <property type="entry name" value="Plipid/glycerol_acylTrfase"/>
</dbReference>
<keyword evidence="1 4" id="KW-0812">Transmembrane</keyword>
<organism evidence="6 7">
    <name type="scientific">Reinekea marinisedimentorum</name>
    <dbReference type="NCBI Taxonomy" id="230495"/>
    <lineage>
        <taxon>Bacteria</taxon>
        <taxon>Pseudomonadati</taxon>
        <taxon>Pseudomonadota</taxon>
        <taxon>Gammaproteobacteria</taxon>
        <taxon>Oceanospirillales</taxon>
        <taxon>Saccharospirillaceae</taxon>
        <taxon>Reinekea</taxon>
    </lineage>
</organism>
<dbReference type="PANTHER" id="PTHR43767">
    <property type="entry name" value="LONG-CHAIN-FATTY-ACID--COA LIGASE"/>
    <property type="match status" value="1"/>
</dbReference>
<dbReference type="Pfam" id="PF00501">
    <property type="entry name" value="AMP-binding"/>
    <property type="match status" value="1"/>
</dbReference>
<feature type="transmembrane region" description="Helical" evidence="4">
    <location>
        <begin position="396"/>
        <end position="414"/>
    </location>
</feature>
<dbReference type="Gene3D" id="3.30.300.30">
    <property type="match status" value="1"/>
</dbReference>
<evidence type="ECO:0000256" key="4">
    <source>
        <dbReference type="SAM" id="Phobius"/>
    </source>
</evidence>
<reference evidence="6 7" key="1">
    <citation type="submission" date="2019-03" db="EMBL/GenBank/DDBJ databases">
        <title>Genomic Encyclopedia of Archaeal and Bacterial Type Strains, Phase II (KMG-II): from individual species to whole genera.</title>
        <authorList>
            <person name="Goeker M."/>
        </authorList>
    </citation>
    <scope>NUCLEOTIDE SEQUENCE [LARGE SCALE GENOMIC DNA]</scope>
    <source>
        <strain evidence="6 7">DSM 15388</strain>
    </source>
</reference>
<feature type="transmembrane region" description="Helical" evidence="4">
    <location>
        <begin position="242"/>
        <end position="263"/>
    </location>
</feature>
<dbReference type="Pfam" id="PF07690">
    <property type="entry name" value="MFS_1"/>
    <property type="match status" value="1"/>
</dbReference>
<dbReference type="Proteomes" id="UP000295793">
    <property type="component" value="Unassembled WGS sequence"/>
</dbReference>
<feature type="transmembrane region" description="Helical" evidence="4">
    <location>
        <begin position="44"/>
        <end position="66"/>
    </location>
</feature>
<dbReference type="AlphaFoldDB" id="A0A4R3IAX6"/>
<dbReference type="PANTHER" id="PTHR43767:SF1">
    <property type="entry name" value="NONRIBOSOMAL PEPTIDE SYNTHASE PES1 (EUROFUNG)-RELATED"/>
    <property type="match status" value="1"/>
</dbReference>
<feature type="transmembrane region" description="Helical" evidence="4">
    <location>
        <begin position="331"/>
        <end position="350"/>
    </location>
</feature>
<evidence type="ECO:0000259" key="5">
    <source>
        <dbReference type="SMART" id="SM00563"/>
    </source>
</evidence>
<evidence type="ECO:0000313" key="7">
    <source>
        <dbReference type="Proteomes" id="UP000295793"/>
    </source>
</evidence>
<comment type="caution">
    <text evidence="6">The sequence shown here is derived from an EMBL/GenBank/DDBJ whole genome shotgun (WGS) entry which is preliminary data.</text>
</comment>
<dbReference type="CDD" id="cd06173">
    <property type="entry name" value="MFS_MefA_like"/>
    <property type="match status" value="1"/>
</dbReference>
<gene>
    <name evidence="6" type="ORF">BCF53_103357</name>
</gene>
<dbReference type="Pfam" id="PF01553">
    <property type="entry name" value="Acyltransferase"/>
    <property type="match status" value="1"/>
</dbReference>
<feature type="transmembrane region" description="Helical" evidence="4">
    <location>
        <begin position="78"/>
        <end position="95"/>
    </location>
</feature>
<feature type="domain" description="Phospholipid/glycerol acyltransferase" evidence="5">
    <location>
        <begin position="449"/>
        <end position="563"/>
    </location>
</feature>
<dbReference type="Gene3D" id="3.40.50.12780">
    <property type="entry name" value="N-terminal domain of ligase-like"/>
    <property type="match status" value="1"/>
</dbReference>
<dbReference type="NCBIfam" id="NF006386">
    <property type="entry name" value="PRK08633.1"/>
    <property type="match status" value="1"/>
</dbReference>
<evidence type="ECO:0000313" key="6">
    <source>
        <dbReference type="EMBL" id="TCS42687.1"/>
    </source>
</evidence>
<dbReference type="SUPFAM" id="SSF56801">
    <property type="entry name" value="Acetyl-CoA synthetase-like"/>
    <property type="match status" value="1"/>
</dbReference>
<evidence type="ECO:0000256" key="3">
    <source>
        <dbReference type="ARBA" id="ARBA00023136"/>
    </source>
</evidence>
<accession>A0A4R3IAX6</accession>
<dbReference type="InterPro" id="IPR011701">
    <property type="entry name" value="MFS"/>
</dbReference>
<dbReference type="Gene3D" id="1.20.1250.20">
    <property type="entry name" value="MFS general substrate transporter like domains"/>
    <property type="match status" value="1"/>
</dbReference>
<feature type="transmembrane region" description="Helical" evidence="4">
    <location>
        <begin position="101"/>
        <end position="120"/>
    </location>
</feature>
<dbReference type="PROSITE" id="PS00455">
    <property type="entry name" value="AMP_BINDING"/>
    <property type="match status" value="1"/>
</dbReference>
<dbReference type="GO" id="GO:0022857">
    <property type="term" value="F:transmembrane transporter activity"/>
    <property type="evidence" value="ECO:0007669"/>
    <property type="project" value="InterPro"/>
</dbReference>
<feature type="transmembrane region" description="Helical" evidence="4">
    <location>
        <begin position="307"/>
        <end position="325"/>
    </location>
</feature>
<evidence type="ECO:0000256" key="1">
    <source>
        <dbReference type="ARBA" id="ARBA00022692"/>
    </source>
</evidence>
<dbReference type="EMBL" id="SLZR01000003">
    <property type="protein sequence ID" value="TCS42687.1"/>
    <property type="molecule type" value="Genomic_DNA"/>
</dbReference>
<dbReference type="SMART" id="SM00563">
    <property type="entry name" value="PlsC"/>
    <property type="match status" value="1"/>
</dbReference>
<dbReference type="CDD" id="cd07989">
    <property type="entry name" value="LPLAT_AGPAT-like"/>
    <property type="match status" value="1"/>
</dbReference>
<proteinExistence type="predicted"/>
<dbReference type="InterPro" id="IPR042099">
    <property type="entry name" value="ANL_N_sf"/>
</dbReference>
<dbReference type="GO" id="GO:0016746">
    <property type="term" value="F:acyltransferase activity"/>
    <property type="evidence" value="ECO:0007669"/>
    <property type="project" value="UniProtKB-KW"/>
</dbReference>
<keyword evidence="2 4" id="KW-1133">Transmembrane helix</keyword>
<feature type="transmembrane region" description="Helical" evidence="4">
    <location>
        <begin position="141"/>
        <end position="162"/>
    </location>
</feature>
<dbReference type="InterPro" id="IPR045851">
    <property type="entry name" value="AMP-bd_C_sf"/>
</dbReference>
<name>A0A4R3IAX6_9GAMM</name>
<feature type="transmembrane region" description="Helical" evidence="4">
    <location>
        <begin position="182"/>
        <end position="201"/>
    </location>
</feature>
<dbReference type="RefSeq" id="WP_132700593.1">
    <property type="nucleotide sequence ID" value="NZ_SLZR01000003.1"/>
</dbReference>
<keyword evidence="6" id="KW-0808">Transferase</keyword>
<dbReference type="InterPro" id="IPR000873">
    <property type="entry name" value="AMP-dep_synth/lig_dom"/>
</dbReference>
<feature type="transmembrane region" description="Helical" evidence="4">
    <location>
        <begin position="275"/>
        <end position="295"/>
    </location>
</feature>
<protein>
    <submittedName>
        <fullName evidence="6">Acyl-[acyl-carrier-protein]-phospholipid O-acyltransferase/long-chain-fatty-acid--[acyl-carrier-protein] ligase</fullName>
    </submittedName>
</protein>
<dbReference type="SUPFAM" id="SSF69593">
    <property type="entry name" value="Glycerol-3-phosphate (1)-acyltransferase"/>
    <property type="match status" value="1"/>
</dbReference>
<dbReference type="OrthoDB" id="9803968at2"/>
<dbReference type="InterPro" id="IPR050237">
    <property type="entry name" value="ATP-dep_AMP-bd_enzyme"/>
</dbReference>
<dbReference type="SUPFAM" id="SSF103473">
    <property type="entry name" value="MFS general substrate transporter"/>
    <property type="match status" value="1"/>
</dbReference>
<sequence>MKPLLKTLGALPFFLSVFLNAFVDLGHKITIQNTIFKLYSEQQQIIATAILNALILLPFIILLSPAGYISDRFRRVKVMRVSAWAVLVLCGLIWLSYMNGWFWVSFAATFALAVQSAIYSPAKLSFVKEMFGKERLAEANGVMASLAILAILISTFAFSITFESFYGSHLLSEAEILRAVTPIGMLLTMTAALELICMYKLPLRPEFAQPLKTNSFNWKAFRKGQLFSRDLQPLKEQKSVRLSIIGLATFWGIGQVMLAAFPAYFKSATAIDNTIVIQGILACSGVGIAIGAYLAGKMSKNKIELGILPAAALGIAIGLLYLPHITHTTTAALDFFLIGICGGLFIVPLNSLIQFQAKSGELGRTLAASNWVQNVTMFSFLIVTVSFALLKLSSQTLLIAIAIVASLGFAYTLYQLPQSFLRLIVTGIMRNRYRVNVQGLKHLPAEGGALLLGNHVTWIDWAIVQMASPRPIRFVMARNIYSLWYLKWFFDLAGCIPIEPGPRSRKALDEIRHLLEAGEVVCLFPEGALSRTGHLGEFKRGFERACQGLSDTIPVIPFYLHGLWGSQFSYSTDLLKQRPINGVRRKIAIAFGAPLPNTITAPELKQQIFDMSIHSWQHDVSDCENLGRQWVQTAKQQKQDMCLADSTGVKLSPTQALIASTTLKFALKKQLSGQNIGVLLPASAGGALTNMALLQAGKTIVNLNYSVGPDALNAAIQNAEISTVITSGKFLNKLKAKGFDIESSLSAVTVIELETFKQSISSFHKLLAFTLCHSLPAELLKRAIAKPVPAETTACILFSSGSEGTPKGICLSHKNIQANIQQTLQVLNPGKDDLILGNLPLFHAFGLTVTQFLPLLHGVPVVFAADPTDAVGNAKLVARFQASIMFGTSTFFRLYTQNRKVHPLMLSSLRFAVSGAEKLNAATQQAFFDKFGKTIYEGYGATEATPVISVNLPDYLDRKTFKVQSGQKAGTVGMPLPGTSLRIVNPETFEPLPTGEAGMILIGGVQIMQGYLNDPARTEQVIHTEGNDRWYITGDKGKIDEDGFLSIVDRYSRFAKIGGEMISLGKVEEVIYELNAENPAPQVNNQELEVTVVNIPDEKRGEKLVALANQELAERLSAKNFSEKGLSNLALPSSVFQVAEIPKLASGKVNFTEAKKLALNLVNS</sequence>
<evidence type="ECO:0000256" key="2">
    <source>
        <dbReference type="ARBA" id="ARBA00022989"/>
    </source>
</evidence>